<evidence type="ECO:0000313" key="2">
    <source>
        <dbReference type="EMBL" id="NJB67871.1"/>
    </source>
</evidence>
<keyword evidence="1" id="KW-0812">Transmembrane</keyword>
<proteinExistence type="predicted"/>
<keyword evidence="3" id="KW-1185">Reference proteome</keyword>
<evidence type="ECO:0000313" key="3">
    <source>
        <dbReference type="Proteomes" id="UP000580856"/>
    </source>
</evidence>
<protein>
    <submittedName>
        <fullName evidence="2">Uncharacterized protein</fullName>
    </submittedName>
</protein>
<dbReference type="RefSeq" id="WP_167940887.1">
    <property type="nucleotide sequence ID" value="NZ_JAATJA010000001.1"/>
</dbReference>
<feature type="transmembrane region" description="Helical" evidence="1">
    <location>
        <begin position="27"/>
        <end position="50"/>
    </location>
</feature>
<keyword evidence="1" id="KW-0472">Membrane</keyword>
<accession>A0A846QI59</accession>
<keyword evidence="1" id="KW-1133">Transmembrane helix</keyword>
<dbReference type="EMBL" id="JAATJA010000001">
    <property type="protein sequence ID" value="NJB67871.1"/>
    <property type="molecule type" value="Genomic_DNA"/>
</dbReference>
<sequence length="211" mass="23500">MDRHIRRVREVAHGRNWRVCRAGRRGFAISELLVGVLLLFAVLLGLLYIWTTDEGTQGRGLDVTPYRTANAVYAYNLLESYRVAVMNYIDMYGHLPGDEGAVNGTGRGDWRIERALGEDALAVAELHASGVVPTANPRVRGCALDLYWVSLVADGRELGGANYFVLRGFNADEARAMDWKFDDKRADAGNILYSPVDDEHVDLFLKIKLDG</sequence>
<evidence type="ECO:0000256" key="1">
    <source>
        <dbReference type="SAM" id="Phobius"/>
    </source>
</evidence>
<comment type="caution">
    <text evidence="2">The sequence shown here is derived from an EMBL/GenBank/DDBJ whole genome shotgun (WGS) entry which is preliminary data.</text>
</comment>
<gene>
    <name evidence="2" type="ORF">GGQ74_001511</name>
</gene>
<reference evidence="2 3" key="1">
    <citation type="submission" date="2020-03" db="EMBL/GenBank/DDBJ databases">
        <title>Genomic Encyclopedia of Type Strains, Phase IV (KMG-IV): sequencing the most valuable type-strain genomes for metagenomic binning, comparative biology and taxonomic classification.</title>
        <authorList>
            <person name="Goeker M."/>
        </authorList>
    </citation>
    <scope>NUCLEOTIDE SEQUENCE [LARGE SCALE GENOMIC DNA]</scope>
    <source>
        <strain evidence="2 3">DSM 24233</strain>
    </source>
</reference>
<dbReference type="Proteomes" id="UP000580856">
    <property type="component" value="Unassembled WGS sequence"/>
</dbReference>
<dbReference type="AlphaFoldDB" id="A0A846QI59"/>
<organism evidence="2 3">
    <name type="scientific">Desulfobaculum xiamenense</name>
    <dbReference type="NCBI Taxonomy" id="995050"/>
    <lineage>
        <taxon>Bacteria</taxon>
        <taxon>Pseudomonadati</taxon>
        <taxon>Thermodesulfobacteriota</taxon>
        <taxon>Desulfovibrionia</taxon>
        <taxon>Desulfovibrionales</taxon>
        <taxon>Desulfovibrionaceae</taxon>
        <taxon>Desulfobaculum</taxon>
    </lineage>
</organism>
<name>A0A846QI59_9BACT</name>